<evidence type="ECO:0000313" key="2">
    <source>
        <dbReference type="Proteomes" id="UP001156870"/>
    </source>
</evidence>
<evidence type="ECO:0000313" key="1">
    <source>
        <dbReference type="EMBL" id="GLS24726.1"/>
    </source>
</evidence>
<dbReference type="EMBL" id="BSPD01000017">
    <property type="protein sequence ID" value="GLS24726.1"/>
    <property type="molecule type" value="Genomic_DNA"/>
</dbReference>
<reference evidence="1 2" key="1">
    <citation type="journal article" date="2014" name="Int. J. Syst. Evol. Microbiol.">
        <title>Complete genome sequence of Corynebacterium casei LMG S-19264T (=DSM 44701T), isolated from a smear-ripened cheese.</title>
        <authorList>
            <consortium name="US DOE Joint Genome Institute (JGI-PGF)"/>
            <person name="Walter F."/>
            <person name="Albersmeier A."/>
            <person name="Kalinowski J."/>
            <person name="Ruckert C."/>
        </authorList>
    </citation>
    <scope>NUCLEOTIDE SEQUENCE [LARGE SCALE GENOMIC DNA]</scope>
    <source>
        <strain evidence="1 2">NBRC 110095</strain>
    </source>
</reference>
<gene>
    <name evidence="1" type="ORF">GCM10007877_04400</name>
</gene>
<organism evidence="1 2">
    <name type="scientific">Marinibactrum halimedae</name>
    <dbReference type="NCBI Taxonomy" id="1444977"/>
    <lineage>
        <taxon>Bacteria</taxon>
        <taxon>Pseudomonadati</taxon>
        <taxon>Pseudomonadota</taxon>
        <taxon>Gammaproteobacteria</taxon>
        <taxon>Cellvibrionales</taxon>
        <taxon>Cellvibrionaceae</taxon>
        <taxon>Marinibactrum</taxon>
    </lineage>
</organism>
<dbReference type="Proteomes" id="UP001156870">
    <property type="component" value="Unassembled WGS sequence"/>
</dbReference>
<proteinExistence type="predicted"/>
<dbReference type="AlphaFoldDB" id="A0AA37WMA2"/>
<accession>A0AA37WMA2</accession>
<name>A0AA37WMA2_9GAMM</name>
<protein>
    <submittedName>
        <fullName evidence="1">Uncharacterized protein</fullName>
    </submittedName>
</protein>
<keyword evidence="2" id="KW-1185">Reference proteome</keyword>
<sequence>MTKSSPPQSNLVPEYSLNKEALERQWLDQWQAIVDTHFLLAHERVDPFFSHYFLSVKHVWQRHWRHKADIPQDLLNLPKSAWRLCTAPLRKGKTAPPPLMTRKEKELTERLQVELLALPTLHQQLFEHLQSHPTFCDEQWSELQSLLSPFSEEEAHHQLSSAINRLTITQEGGRDFLLFISLGIIGRGLSDKVAFGSAMTLGSSAATGAYMSQQGFFGGLWASWFGVPGWVSATGAVAGFGLVLIATPLLSPLTEVGINRIRGRKALTKIVDEAHQQMGHQHKDLSTLAGHLGTFMQMLPDVVQLLKHLKP</sequence>
<dbReference type="RefSeq" id="WP_232593718.1">
    <property type="nucleotide sequence ID" value="NZ_BSPD01000017.1"/>
</dbReference>
<comment type="caution">
    <text evidence="1">The sequence shown here is derived from an EMBL/GenBank/DDBJ whole genome shotgun (WGS) entry which is preliminary data.</text>
</comment>